<keyword evidence="9" id="KW-0998">Cell outer membrane</keyword>
<keyword evidence="4" id="KW-0812">Transmembrane</keyword>
<evidence type="ECO:0000313" key="11">
    <source>
        <dbReference type="Proteomes" id="UP000955338"/>
    </source>
</evidence>
<dbReference type="GO" id="GO:0006811">
    <property type="term" value="P:monoatomic ion transport"/>
    <property type="evidence" value="ECO:0007669"/>
    <property type="project" value="UniProtKB-KW"/>
</dbReference>
<evidence type="ECO:0000256" key="2">
    <source>
        <dbReference type="ARBA" id="ARBA00022448"/>
    </source>
</evidence>
<dbReference type="InterPro" id="IPR050298">
    <property type="entry name" value="Gram-neg_bact_OMP"/>
</dbReference>
<evidence type="ECO:0000256" key="3">
    <source>
        <dbReference type="ARBA" id="ARBA00022452"/>
    </source>
</evidence>
<dbReference type="EMBL" id="CP022011">
    <property type="protein sequence ID" value="QDJ15244.1"/>
    <property type="molecule type" value="Genomic_DNA"/>
</dbReference>
<organism evidence="10 11">
    <name type="scientific">Mergibacter septicus</name>
    <dbReference type="NCBI Taxonomy" id="221402"/>
    <lineage>
        <taxon>Bacteria</taxon>
        <taxon>Pseudomonadati</taxon>
        <taxon>Pseudomonadota</taxon>
        <taxon>Gammaproteobacteria</taxon>
        <taxon>Pasteurellales</taxon>
        <taxon>Pasteurellaceae</taxon>
        <taxon>Mergibacter</taxon>
    </lineage>
</organism>
<keyword evidence="6" id="KW-0406">Ion transport</keyword>
<reference evidence="10" key="1">
    <citation type="submission" date="2017-06" db="EMBL/GenBank/DDBJ databases">
        <title>Genome sequencing of pathogenic and non-pathogenic strains within Bisgaard taxon 40.</title>
        <authorList>
            <person name="Ladner J.T."/>
            <person name="Lovett S.P."/>
            <person name="Koroleva G."/>
            <person name="Lorch J.M."/>
        </authorList>
    </citation>
    <scope>NUCLEOTIDE SEQUENCE</scope>
    <source>
        <strain evidence="10">27576-1-I1</strain>
    </source>
</reference>
<dbReference type="Proteomes" id="UP000955338">
    <property type="component" value="Chromosome"/>
</dbReference>
<accession>A0A8D4IYG9</accession>
<dbReference type="Pfam" id="PF13609">
    <property type="entry name" value="Porin_4"/>
    <property type="match status" value="1"/>
</dbReference>
<keyword evidence="3" id="KW-1134">Transmembrane beta strand</keyword>
<evidence type="ECO:0000256" key="4">
    <source>
        <dbReference type="ARBA" id="ARBA00022692"/>
    </source>
</evidence>
<dbReference type="CDD" id="cd00342">
    <property type="entry name" value="gram_neg_porins"/>
    <property type="match status" value="1"/>
</dbReference>
<dbReference type="PRINTS" id="PR00184">
    <property type="entry name" value="NEISSPPORIN"/>
</dbReference>
<gene>
    <name evidence="10" type="ORF">CEP48_07325</name>
</gene>
<keyword evidence="11" id="KW-1185">Reference proteome</keyword>
<evidence type="ECO:0000256" key="5">
    <source>
        <dbReference type="ARBA" id="ARBA00022729"/>
    </source>
</evidence>
<comment type="subcellular location">
    <subcellularLocation>
        <location evidence="1">Cell outer membrane</location>
        <topology evidence="1">Multi-pass membrane protein</topology>
    </subcellularLocation>
</comment>
<keyword evidence="8" id="KW-0472">Membrane</keyword>
<sequence length="337" mass="37033">MKKTLVALAVAALTATSANAAVVYNQDGTKLDINGSVRVLLDKNTDKRTDLKNDGSRINFAASQDLGNGLSAVGYLRLKVEGENFNELKVNKLYAGLAQEGIGTLTFGRQDTNADEVQLADYTYHYGDDGNYYGKSTLKTENEKGIKFRSAEFAGFSFGADYGFSENVSKSKPLKKENTNNFGVAVFYTNNFADNVTLNVNAGYTQEKVEKKVTGSGNKEKAWLTAAEVVTGPVSLAVSYGQVKNTAYTVKLKKFVVGAKYQVTDVAKVYTQYQHNSFEERENSAHNLNSFTVGAGYLLHKNVETFVEYGRQNKVVFDGIESRKNQNKIGAGFRVFF</sequence>
<evidence type="ECO:0000256" key="9">
    <source>
        <dbReference type="ARBA" id="ARBA00023237"/>
    </source>
</evidence>
<keyword evidence="2" id="KW-0813">Transport</keyword>
<dbReference type="GO" id="GO:0009279">
    <property type="term" value="C:cell outer membrane"/>
    <property type="evidence" value="ECO:0007669"/>
    <property type="project" value="UniProtKB-SubCell"/>
</dbReference>
<keyword evidence="7" id="KW-0626">Porin</keyword>
<keyword evidence="5" id="KW-0732">Signal</keyword>
<dbReference type="PANTHER" id="PTHR34501:SF2">
    <property type="entry name" value="OUTER MEMBRANE PORIN F-RELATED"/>
    <property type="match status" value="1"/>
</dbReference>
<dbReference type="RefSeq" id="WP_261920244.1">
    <property type="nucleotide sequence ID" value="NZ_CP022011.1"/>
</dbReference>
<dbReference type="GO" id="GO:0046930">
    <property type="term" value="C:pore complex"/>
    <property type="evidence" value="ECO:0007669"/>
    <property type="project" value="UniProtKB-KW"/>
</dbReference>
<dbReference type="SUPFAM" id="SSF56935">
    <property type="entry name" value="Porins"/>
    <property type="match status" value="1"/>
</dbReference>
<dbReference type="InterPro" id="IPR023614">
    <property type="entry name" value="Porin_dom_sf"/>
</dbReference>
<dbReference type="InterPro" id="IPR033900">
    <property type="entry name" value="Gram_neg_porin_domain"/>
</dbReference>
<dbReference type="AlphaFoldDB" id="A0A8D4IYG9"/>
<evidence type="ECO:0000256" key="8">
    <source>
        <dbReference type="ARBA" id="ARBA00023136"/>
    </source>
</evidence>
<dbReference type="Gene3D" id="2.40.160.10">
    <property type="entry name" value="Porin"/>
    <property type="match status" value="1"/>
</dbReference>
<dbReference type="InterPro" id="IPR002299">
    <property type="entry name" value="Porin_Neis"/>
</dbReference>
<name>A0A8D4IYG9_9PAST</name>
<evidence type="ECO:0000256" key="7">
    <source>
        <dbReference type="ARBA" id="ARBA00023114"/>
    </source>
</evidence>
<dbReference type="GO" id="GO:0015288">
    <property type="term" value="F:porin activity"/>
    <property type="evidence" value="ECO:0007669"/>
    <property type="project" value="UniProtKB-KW"/>
</dbReference>
<protein>
    <submittedName>
        <fullName evidence="10">Porin</fullName>
    </submittedName>
</protein>
<evidence type="ECO:0000313" key="10">
    <source>
        <dbReference type="EMBL" id="QDJ15244.1"/>
    </source>
</evidence>
<dbReference type="PANTHER" id="PTHR34501">
    <property type="entry name" value="PROTEIN YDDL-RELATED"/>
    <property type="match status" value="1"/>
</dbReference>
<evidence type="ECO:0000256" key="1">
    <source>
        <dbReference type="ARBA" id="ARBA00004571"/>
    </source>
</evidence>
<evidence type="ECO:0000256" key="6">
    <source>
        <dbReference type="ARBA" id="ARBA00023065"/>
    </source>
</evidence>
<proteinExistence type="predicted"/>